<dbReference type="GO" id="GO:0000828">
    <property type="term" value="F:inositol hexakisphosphate kinase activity"/>
    <property type="evidence" value="ECO:0007669"/>
    <property type="project" value="TreeGrafter"/>
</dbReference>
<evidence type="ECO:0000256" key="3">
    <source>
        <dbReference type="SAM" id="MobiDB-lite"/>
    </source>
</evidence>
<comment type="catalytic activity">
    <reaction evidence="2">
        <text>1D-myo-inositol hexakisphosphate + ATP = 1-diphospho-1D-myo-inositol 2,3,4,5,6-pentakisphosphate + ADP</text>
        <dbReference type="Rhea" id="RHEA:37459"/>
        <dbReference type="ChEBI" id="CHEBI:30616"/>
        <dbReference type="ChEBI" id="CHEBI:58130"/>
        <dbReference type="ChEBI" id="CHEBI:74946"/>
        <dbReference type="ChEBI" id="CHEBI:456216"/>
        <dbReference type="EC" id="2.7.4.24"/>
    </reaction>
    <physiologicalReaction direction="left-to-right" evidence="2">
        <dbReference type="Rhea" id="RHEA:37460"/>
    </physiologicalReaction>
</comment>
<accession>X6MRV9</accession>
<dbReference type="InterPro" id="IPR037446">
    <property type="entry name" value="His_Pase_VIP1"/>
</dbReference>
<organism evidence="4 5">
    <name type="scientific">Reticulomyxa filosa</name>
    <dbReference type="NCBI Taxonomy" id="46433"/>
    <lineage>
        <taxon>Eukaryota</taxon>
        <taxon>Sar</taxon>
        <taxon>Rhizaria</taxon>
        <taxon>Retaria</taxon>
        <taxon>Foraminifera</taxon>
        <taxon>Monothalamids</taxon>
        <taxon>Reticulomyxidae</taxon>
        <taxon>Reticulomyxa</taxon>
    </lineage>
</organism>
<sequence length="229" mass="26405">MDINYLQSQRKTKKHKDNILKSSSQSSLSSSTSLPLRYCMVPDSSSCDETSMKPDSDTSTTSVEEEHKTSSSDNDRPHKTSFYGFDLSDKLLPWSQRALTVIGSPTSKCRDMYRMILKLQKKLEENLSRSDIQPYLDESREVMKQRWDKIIEELYNEKKDIFDCSKIPDALLGRIGFGVLWRLCDWLASFVIPQEYGINGIMKKKIGNVLCKPLFEDVLFICDLSLHMH</sequence>
<evidence type="ECO:0000256" key="2">
    <source>
        <dbReference type="ARBA" id="ARBA00034629"/>
    </source>
</evidence>
<dbReference type="Proteomes" id="UP000023152">
    <property type="component" value="Unassembled WGS sequence"/>
</dbReference>
<name>X6MRV9_RETFI</name>
<protein>
    <submittedName>
        <fullName evidence="4">Uncharacterized protein</fullName>
    </submittedName>
</protein>
<feature type="region of interest" description="Disordered" evidence="3">
    <location>
        <begin position="1"/>
        <end position="76"/>
    </location>
</feature>
<reference evidence="4 5" key="1">
    <citation type="journal article" date="2013" name="Curr. Biol.">
        <title>The Genome of the Foraminiferan Reticulomyxa filosa.</title>
        <authorList>
            <person name="Glockner G."/>
            <person name="Hulsmann N."/>
            <person name="Schleicher M."/>
            <person name="Noegel A.A."/>
            <person name="Eichinger L."/>
            <person name="Gallinger C."/>
            <person name="Pawlowski J."/>
            <person name="Sierra R."/>
            <person name="Euteneuer U."/>
            <person name="Pillet L."/>
            <person name="Moustafa A."/>
            <person name="Platzer M."/>
            <person name="Groth M."/>
            <person name="Szafranski K."/>
            <person name="Schliwa M."/>
        </authorList>
    </citation>
    <scope>NUCLEOTIDE SEQUENCE [LARGE SCALE GENOMIC DNA]</scope>
</reference>
<dbReference type="EMBL" id="ASPP01017890">
    <property type="protein sequence ID" value="ETO16743.1"/>
    <property type="molecule type" value="Genomic_DNA"/>
</dbReference>
<evidence type="ECO:0000313" key="4">
    <source>
        <dbReference type="EMBL" id="ETO16743.1"/>
    </source>
</evidence>
<comment type="caution">
    <text evidence="4">The sequence shown here is derived from an EMBL/GenBank/DDBJ whole genome shotgun (WGS) entry which is preliminary data.</text>
</comment>
<comment type="catalytic activity">
    <reaction evidence="1">
        <text>5-diphospho-1D-myo-inositol 1,2,3,4,6-pentakisphosphate + ATP + H(+) = 1,5-bis(diphospho)-1D-myo-inositol 2,3,4,6-tetrakisphosphate + ADP</text>
        <dbReference type="Rhea" id="RHEA:10276"/>
        <dbReference type="ChEBI" id="CHEBI:15378"/>
        <dbReference type="ChEBI" id="CHEBI:30616"/>
        <dbReference type="ChEBI" id="CHEBI:58628"/>
        <dbReference type="ChEBI" id="CHEBI:77983"/>
        <dbReference type="ChEBI" id="CHEBI:456216"/>
        <dbReference type="EC" id="2.7.4.24"/>
    </reaction>
    <physiologicalReaction direction="left-to-right" evidence="1">
        <dbReference type="Rhea" id="RHEA:10277"/>
    </physiologicalReaction>
</comment>
<dbReference type="OrthoDB" id="18042at2759"/>
<gene>
    <name evidence="4" type="ORF">RFI_20596</name>
</gene>
<dbReference type="GO" id="GO:0032958">
    <property type="term" value="P:inositol phosphate biosynthetic process"/>
    <property type="evidence" value="ECO:0007669"/>
    <property type="project" value="TreeGrafter"/>
</dbReference>
<dbReference type="GO" id="GO:0033857">
    <property type="term" value="F:5-diphosphoinositol pentakisphosphate 1-kinase activity"/>
    <property type="evidence" value="ECO:0007669"/>
    <property type="project" value="TreeGrafter"/>
</dbReference>
<dbReference type="AlphaFoldDB" id="X6MRV9"/>
<dbReference type="GO" id="GO:0006020">
    <property type="term" value="P:inositol metabolic process"/>
    <property type="evidence" value="ECO:0007669"/>
    <property type="project" value="TreeGrafter"/>
</dbReference>
<evidence type="ECO:0000313" key="5">
    <source>
        <dbReference type="Proteomes" id="UP000023152"/>
    </source>
</evidence>
<feature type="compositionally biased region" description="Low complexity" evidence="3">
    <location>
        <begin position="20"/>
        <end position="36"/>
    </location>
</feature>
<proteinExistence type="predicted"/>
<dbReference type="PANTHER" id="PTHR12750:SF9">
    <property type="entry name" value="INOSITOL HEXAKISPHOSPHATE AND DIPHOSPHOINOSITOL-PENTAKISPHOSPHATE KINASE"/>
    <property type="match status" value="1"/>
</dbReference>
<dbReference type="PANTHER" id="PTHR12750">
    <property type="entry name" value="DIPHOSPHOINOSITOL PENTAKISPHOSPHATE KINASE"/>
    <property type="match status" value="1"/>
</dbReference>
<evidence type="ECO:0000256" key="1">
    <source>
        <dbReference type="ARBA" id="ARBA00033696"/>
    </source>
</evidence>
<feature type="compositionally biased region" description="Basic and acidic residues" evidence="3">
    <location>
        <begin position="64"/>
        <end position="76"/>
    </location>
</feature>
<keyword evidence="5" id="KW-1185">Reference proteome</keyword>